<dbReference type="Gene3D" id="3.50.4.10">
    <property type="entry name" value="Hepatocyte Growth Factor"/>
    <property type="match status" value="1"/>
</dbReference>
<name>A0AAV4Y8Z3_CAEEX</name>
<dbReference type="EMBL" id="BPLR01001524">
    <property type="protein sequence ID" value="GIZ02930.1"/>
    <property type="molecule type" value="Genomic_DNA"/>
</dbReference>
<keyword evidence="3" id="KW-1185">Reference proteome</keyword>
<evidence type="ECO:0000313" key="2">
    <source>
        <dbReference type="EMBL" id="GIZ02930.1"/>
    </source>
</evidence>
<proteinExistence type="predicted"/>
<reference evidence="2 3" key="1">
    <citation type="submission" date="2021-06" db="EMBL/GenBank/DDBJ databases">
        <title>Caerostris extrusa draft genome.</title>
        <authorList>
            <person name="Kono N."/>
            <person name="Arakawa K."/>
        </authorList>
    </citation>
    <scope>NUCLEOTIDE SEQUENCE [LARGE SCALE GENOMIC DNA]</scope>
</reference>
<dbReference type="Proteomes" id="UP001054945">
    <property type="component" value="Unassembled WGS sequence"/>
</dbReference>
<evidence type="ECO:0000313" key="3">
    <source>
        <dbReference type="Proteomes" id="UP001054945"/>
    </source>
</evidence>
<accession>A0AAV4Y8Z3</accession>
<dbReference type="Pfam" id="PF00024">
    <property type="entry name" value="PAN_1"/>
    <property type="match status" value="1"/>
</dbReference>
<dbReference type="PROSITE" id="PS50948">
    <property type="entry name" value="PAN"/>
    <property type="match status" value="1"/>
</dbReference>
<comment type="caution">
    <text evidence="2">The sequence shown here is derived from an EMBL/GenBank/DDBJ whole genome shotgun (WGS) entry which is preliminary data.</text>
</comment>
<dbReference type="AlphaFoldDB" id="A0AAV4Y8Z3"/>
<gene>
    <name evidence="2" type="ORF">CEXT_65151</name>
</gene>
<evidence type="ECO:0000259" key="1">
    <source>
        <dbReference type="PROSITE" id="PS50948"/>
    </source>
</evidence>
<dbReference type="InterPro" id="IPR003609">
    <property type="entry name" value="Pan_app"/>
</dbReference>
<protein>
    <recommendedName>
        <fullName evidence="1">Apple domain-containing protein</fullName>
    </recommendedName>
</protein>
<organism evidence="2 3">
    <name type="scientific">Caerostris extrusa</name>
    <name type="common">Bark spider</name>
    <name type="synonym">Caerostris bankana</name>
    <dbReference type="NCBI Taxonomy" id="172846"/>
    <lineage>
        <taxon>Eukaryota</taxon>
        <taxon>Metazoa</taxon>
        <taxon>Ecdysozoa</taxon>
        <taxon>Arthropoda</taxon>
        <taxon>Chelicerata</taxon>
        <taxon>Arachnida</taxon>
        <taxon>Araneae</taxon>
        <taxon>Araneomorphae</taxon>
        <taxon>Entelegynae</taxon>
        <taxon>Araneoidea</taxon>
        <taxon>Araneidae</taxon>
        <taxon>Caerostris</taxon>
    </lineage>
</organism>
<feature type="domain" description="Apple" evidence="1">
    <location>
        <begin position="13"/>
        <end position="109"/>
    </location>
</feature>
<sequence>MYCAFLPPPDADCEDSFLHKIRGLLKVYDEEVDHKGEVTGIAKCQELCLQNSRCRAIGYATHVSELDVATGLYLSKERQCWIYLRSTSTATVHTPNGLSGDLGVYDRQCY</sequence>